<keyword evidence="7" id="KW-1185">Reference proteome</keyword>
<accession>A0A139A4Q8</accession>
<proteinExistence type="predicted"/>
<dbReference type="PANTHER" id="PTHR43353">
    <property type="entry name" value="SUCCINATE-SEMIALDEHYDE DEHYDROGENASE, MITOCHONDRIAL"/>
    <property type="match status" value="1"/>
</dbReference>
<dbReference type="EMBL" id="KQ965797">
    <property type="protein sequence ID" value="KXS11760.1"/>
    <property type="molecule type" value="Genomic_DNA"/>
</dbReference>
<evidence type="ECO:0000256" key="4">
    <source>
        <dbReference type="ARBA" id="ARBA00030806"/>
    </source>
</evidence>
<dbReference type="STRING" id="1344416.A0A139A4Q8"/>
<keyword evidence="3" id="KW-0560">Oxidoreductase</keyword>
<feature type="domain" description="Aldehyde dehydrogenase" evidence="5">
    <location>
        <begin position="69"/>
        <end position="510"/>
    </location>
</feature>
<dbReference type="InterPro" id="IPR050740">
    <property type="entry name" value="Aldehyde_DH_Superfamily"/>
</dbReference>
<sequence length="547" mass="60943">MNGHDLHPADASEFELDGCFLDKADATQPKPPYRPLEKYLINGILREWNGPVSDVFSPIRYRGSSEKIKLGTYPLLSGKDALEILDSAHKAYNYGHGEWPSMTTAQRIDVVSKFVNKLKEKRDEIIELIMWEICKTQKDSQKEVDRTIEYVEKTVEALKSLENKDNAFIEDGGTVAQIRRRALGVVLCSGPFNYPFNETYATLIPALIMGNTVVMKLPRVGVLCHVPTFEIFRDVFPKGVVNVLPGTGRETLPPIMASGKIDCFAFIGSTNAADALVKAHPAPHKLRMCLGLEAKNPAIILPDADLDVAVSECVLGSLSYNGQRCTAIKVIFVHESIAKPFLDKFATSVDSMKLGVPWMKDVKITPLPEENKPNYIHQLMDDAIAKGAKIVNPKGGKFDRTLITPPILFPCNEHMRVMQEEQFGPLVPVASFSSISEVEEYFHKSKYGQQAAIFGKDPKELSRLIDSLTYQVARVNINTQCQRGPDVFPFTGRKDSSIGTLSINDALRVFSIRVMVATAETLKVNTEIVTKIVRNNDSTFLRLEHIF</sequence>
<evidence type="ECO:0000313" key="7">
    <source>
        <dbReference type="Proteomes" id="UP000070544"/>
    </source>
</evidence>
<dbReference type="Gene3D" id="3.40.605.10">
    <property type="entry name" value="Aldehyde Dehydrogenase, Chain A, domain 1"/>
    <property type="match status" value="1"/>
</dbReference>
<dbReference type="InterPro" id="IPR016163">
    <property type="entry name" value="Ald_DH_C"/>
</dbReference>
<dbReference type="AlphaFoldDB" id="A0A139A4Q8"/>
<dbReference type="SUPFAM" id="SSF53720">
    <property type="entry name" value="ALDH-like"/>
    <property type="match status" value="1"/>
</dbReference>
<dbReference type="InterPro" id="IPR016162">
    <property type="entry name" value="Ald_DH_N"/>
</dbReference>
<evidence type="ECO:0000256" key="2">
    <source>
        <dbReference type="ARBA" id="ARBA00019842"/>
    </source>
</evidence>
<dbReference type="OrthoDB" id="310895at2759"/>
<organism evidence="6 7">
    <name type="scientific">Gonapodya prolifera (strain JEL478)</name>
    <name type="common">Monoblepharis prolifera</name>
    <dbReference type="NCBI Taxonomy" id="1344416"/>
    <lineage>
        <taxon>Eukaryota</taxon>
        <taxon>Fungi</taxon>
        <taxon>Fungi incertae sedis</taxon>
        <taxon>Chytridiomycota</taxon>
        <taxon>Chytridiomycota incertae sedis</taxon>
        <taxon>Monoblepharidomycetes</taxon>
        <taxon>Monoblepharidales</taxon>
        <taxon>Gonapodyaceae</taxon>
        <taxon>Gonapodya</taxon>
    </lineage>
</organism>
<dbReference type="Pfam" id="PF00171">
    <property type="entry name" value="Aldedh"/>
    <property type="match status" value="1"/>
</dbReference>
<dbReference type="OMA" id="AFIGTHK"/>
<evidence type="ECO:0000313" key="6">
    <source>
        <dbReference type="EMBL" id="KXS11760.1"/>
    </source>
</evidence>
<dbReference type="Proteomes" id="UP000070544">
    <property type="component" value="Unassembled WGS sequence"/>
</dbReference>
<dbReference type="PROSITE" id="PS00070">
    <property type="entry name" value="ALDEHYDE_DEHYDR_CYS"/>
    <property type="match status" value="1"/>
</dbReference>
<reference evidence="6 7" key="1">
    <citation type="journal article" date="2015" name="Genome Biol. Evol.">
        <title>Phylogenomic analyses indicate that early fungi evolved digesting cell walls of algal ancestors of land plants.</title>
        <authorList>
            <person name="Chang Y."/>
            <person name="Wang S."/>
            <person name="Sekimoto S."/>
            <person name="Aerts A.L."/>
            <person name="Choi C."/>
            <person name="Clum A."/>
            <person name="LaButti K.M."/>
            <person name="Lindquist E.A."/>
            <person name="Yee Ngan C."/>
            <person name="Ohm R.A."/>
            <person name="Salamov A.A."/>
            <person name="Grigoriev I.V."/>
            <person name="Spatafora J.W."/>
            <person name="Berbee M.L."/>
        </authorList>
    </citation>
    <scope>NUCLEOTIDE SEQUENCE [LARGE SCALE GENOMIC DNA]</scope>
    <source>
        <strain evidence="6 7">JEL478</strain>
    </source>
</reference>
<dbReference type="InterPro" id="IPR016160">
    <property type="entry name" value="Ald_DH_CS_CYS"/>
</dbReference>
<dbReference type="Gene3D" id="3.40.309.10">
    <property type="entry name" value="Aldehyde Dehydrogenase, Chain A, domain 2"/>
    <property type="match status" value="1"/>
</dbReference>
<dbReference type="PANTHER" id="PTHR43353:SF5">
    <property type="entry name" value="SUCCINATE-SEMIALDEHYDE DEHYDROGENASE, MITOCHONDRIAL"/>
    <property type="match status" value="1"/>
</dbReference>
<dbReference type="EC" id="1.2.1.24" evidence="1"/>
<name>A0A139A4Q8_GONPJ</name>
<dbReference type="GO" id="GO:0004777">
    <property type="term" value="F:succinate-semialdehyde dehydrogenase (NAD+) activity"/>
    <property type="evidence" value="ECO:0007669"/>
    <property type="project" value="UniProtKB-EC"/>
</dbReference>
<gene>
    <name evidence="6" type="ORF">M427DRAFT_60353</name>
</gene>
<dbReference type="InterPro" id="IPR015590">
    <property type="entry name" value="Aldehyde_DH_dom"/>
</dbReference>
<evidence type="ECO:0000256" key="1">
    <source>
        <dbReference type="ARBA" id="ARBA00013051"/>
    </source>
</evidence>
<evidence type="ECO:0000256" key="3">
    <source>
        <dbReference type="ARBA" id="ARBA00023002"/>
    </source>
</evidence>
<protein>
    <recommendedName>
        <fullName evidence="2">Succinate-semialdehyde dehydrogenase, mitochondrial</fullName>
        <ecNumber evidence="1">1.2.1.24</ecNumber>
    </recommendedName>
    <alternativeName>
        <fullName evidence="4">NAD(+)-dependent succinic semialdehyde dehydrogenase</fullName>
    </alternativeName>
</protein>
<evidence type="ECO:0000259" key="5">
    <source>
        <dbReference type="Pfam" id="PF00171"/>
    </source>
</evidence>
<dbReference type="InterPro" id="IPR016161">
    <property type="entry name" value="Ald_DH/histidinol_DH"/>
</dbReference>